<dbReference type="OrthoDB" id="6226400at2759"/>
<keyword evidence="2" id="KW-1185">Reference proteome</keyword>
<dbReference type="KEGG" id="egl:EGR_00470"/>
<accession>W6US99</accession>
<dbReference type="AlphaFoldDB" id="W6US99"/>
<evidence type="ECO:0000313" key="2">
    <source>
        <dbReference type="Proteomes" id="UP000019149"/>
    </source>
</evidence>
<evidence type="ECO:0000313" key="1">
    <source>
        <dbReference type="EMBL" id="EUB64520.1"/>
    </source>
</evidence>
<dbReference type="CTD" id="36336185"/>
<dbReference type="GeneID" id="36336185"/>
<dbReference type="RefSeq" id="XP_024355716.1">
    <property type="nucleotide sequence ID" value="XM_024489719.1"/>
</dbReference>
<sequence length="437" mass="49621">MRWPGHNQLVAGRRLVLAHSAAGPGCRYTSAAPQNANTGYYDIARSCGLVLAPQILMQSQASPKCETIVRPRYATPRPIAAPNASPLAHPGGVYISSSREGRSILELLRLSPGEFLHIDVLSFSHLLPIEFDIKQSSQLKHVEMDSVSESYSHYIRNRYLPFHDSGFNSTDTMGHRNDRWTPSRSSSPVSLPLDSYHSDHYGVFFMDEDMNHRSFGAVKEEAEEECWNSTYHSSVEKRFTSTSLHFPGVFVEGFRDGRVEFNIPGVMRDQFSPPDEISVHFKLPHDESGQMRNSDLDCLTKAGEVMNQWRKQYETPYQPLTTQQSVSLSYRSYFEGDDPHPFHYDNDQAMGVKGSGTQDRPEYCRGMTNLGLRPRFSGHCHRRLVSPLREKTSRSRLFPTQKTVVVIDWIAEWDETLAYTNTCTPSLRKPGLARDLR</sequence>
<reference evidence="1 2" key="1">
    <citation type="journal article" date="2013" name="Nat. Genet.">
        <title>The genome of the hydatid tapeworm Echinococcus granulosus.</title>
        <authorList>
            <person name="Zheng H."/>
            <person name="Zhang W."/>
            <person name="Zhang L."/>
            <person name="Zhang Z."/>
            <person name="Li J."/>
            <person name="Lu G."/>
            <person name="Zhu Y."/>
            <person name="Wang Y."/>
            <person name="Huang Y."/>
            <person name="Liu J."/>
            <person name="Kang H."/>
            <person name="Chen J."/>
            <person name="Wang L."/>
            <person name="Chen A."/>
            <person name="Yu S."/>
            <person name="Gao Z."/>
            <person name="Jin L."/>
            <person name="Gu W."/>
            <person name="Wang Z."/>
            <person name="Zhao L."/>
            <person name="Shi B."/>
            <person name="Wen H."/>
            <person name="Lin R."/>
            <person name="Jones M.K."/>
            <person name="Brejova B."/>
            <person name="Vinar T."/>
            <person name="Zhao G."/>
            <person name="McManus D.P."/>
            <person name="Chen Z."/>
            <person name="Zhou Y."/>
            <person name="Wang S."/>
        </authorList>
    </citation>
    <scope>NUCLEOTIDE SEQUENCE [LARGE SCALE GENOMIC DNA]</scope>
</reference>
<protein>
    <submittedName>
        <fullName evidence="1">Uncharacterized protein</fullName>
    </submittedName>
</protein>
<gene>
    <name evidence="1" type="ORF">EGR_00470</name>
</gene>
<organism evidence="1 2">
    <name type="scientific">Echinococcus granulosus</name>
    <name type="common">Hydatid tapeworm</name>
    <dbReference type="NCBI Taxonomy" id="6210"/>
    <lineage>
        <taxon>Eukaryota</taxon>
        <taxon>Metazoa</taxon>
        <taxon>Spiralia</taxon>
        <taxon>Lophotrochozoa</taxon>
        <taxon>Platyhelminthes</taxon>
        <taxon>Cestoda</taxon>
        <taxon>Eucestoda</taxon>
        <taxon>Cyclophyllidea</taxon>
        <taxon>Taeniidae</taxon>
        <taxon>Echinococcus</taxon>
        <taxon>Echinococcus granulosus group</taxon>
    </lineage>
</organism>
<comment type="caution">
    <text evidence="1">The sequence shown here is derived from an EMBL/GenBank/DDBJ whole genome shotgun (WGS) entry which is preliminary data.</text>
</comment>
<proteinExistence type="predicted"/>
<name>W6US99_ECHGR</name>
<dbReference type="Proteomes" id="UP000019149">
    <property type="component" value="Unassembled WGS sequence"/>
</dbReference>
<dbReference type="EMBL" id="APAU02000002">
    <property type="protein sequence ID" value="EUB64520.1"/>
    <property type="molecule type" value="Genomic_DNA"/>
</dbReference>